<dbReference type="Pfam" id="PF01557">
    <property type="entry name" value="FAA_hydrolase"/>
    <property type="match status" value="1"/>
</dbReference>
<dbReference type="EC" id="3.7.1.5" evidence="4"/>
<dbReference type="Proteomes" id="UP001232973">
    <property type="component" value="Unassembled WGS sequence"/>
</dbReference>
<dbReference type="PANTHER" id="PTHR42796:SF4">
    <property type="entry name" value="FUMARYLACETOACETATE HYDROLASE DOMAIN-CONTAINING PROTEIN 2A"/>
    <property type="match status" value="1"/>
</dbReference>
<comment type="similarity">
    <text evidence="1">Belongs to the FAH family.</text>
</comment>
<evidence type="ECO:0000259" key="3">
    <source>
        <dbReference type="Pfam" id="PF01557"/>
    </source>
</evidence>
<dbReference type="InterPro" id="IPR036663">
    <property type="entry name" value="Fumarylacetoacetase_C_sf"/>
</dbReference>
<comment type="caution">
    <text evidence="4">The sequence shown here is derived from an EMBL/GenBank/DDBJ whole genome shotgun (WGS) entry which is preliminary data.</text>
</comment>
<keyword evidence="2" id="KW-0479">Metal-binding</keyword>
<feature type="domain" description="Fumarylacetoacetase-like C-terminal" evidence="3">
    <location>
        <begin position="103"/>
        <end position="308"/>
    </location>
</feature>
<dbReference type="GO" id="GO:0047621">
    <property type="term" value="F:acylpyruvate hydrolase activity"/>
    <property type="evidence" value="ECO:0007669"/>
    <property type="project" value="UniProtKB-EC"/>
</dbReference>
<dbReference type="PANTHER" id="PTHR42796">
    <property type="entry name" value="FUMARYLACETOACETATE HYDROLASE DOMAIN-CONTAINING PROTEIN 2A-RELATED"/>
    <property type="match status" value="1"/>
</dbReference>
<dbReference type="InterPro" id="IPR011234">
    <property type="entry name" value="Fumarylacetoacetase-like_C"/>
</dbReference>
<dbReference type="InterPro" id="IPR051121">
    <property type="entry name" value="FAH"/>
</dbReference>
<evidence type="ECO:0000313" key="5">
    <source>
        <dbReference type="Proteomes" id="UP001232973"/>
    </source>
</evidence>
<dbReference type="EMBL" id="JAUSTP010000016">
    <property type="protein sequence ID" value="MDQ0190263.1"/>
    <property type="molecule type" value="Genomic_DNA"/>
</dbReference>
<proteinExistence type="inferred from homology"/>
<sequence length="310" mass="34333">MRLVSFRLYEQERLGIEWEGRFVDANAACRAMLAKQGDSDPVRLADALLPADAVAFLKGGARTFEQARAVLDFVEESSPEERTQFVYDVSAVKRLAPVPHPGKIVCVGRNYHEHVSEMKRDVPTIPVIFAKLPNTVCGDGDEVPFPRVSDQLDYEAELAVVIGRQGRYIPESEALRYVAGYTAFNDITVRDWQHRTPQWLQGKSFDKSAPMGPVLVTADEIGDPHTLDIKLRLNEELRQSDNTSRLIFNIPFLISFVSQVMTLEPGDIIATGTPGGVGVAMDPKGFMKVGDVVKVEIEKIGVLTNHIVEG</sequence>
<gene>
    <name evidence="4" type="ORF">J2S03_002127</name>
</gene>
<dbReference type="SUPFAM" id="SSF56529">
    <property type="entry name" value="FAH"/>
    <property type="match status" value="1"/>
</dbReference>
<organism evidence="4 5">
    <name type="scientific">Alicyclobacillus cycloheptanicus</name>
    <dbReference type="NCBI Taxonomy" id="1457"/>
    <lineage>
        <taxon>Bacteria</taxon>
        <taxon>Bacillati</taxon>
        <taxon>Bacillota</taxon>
        <taxon>Bacilli</taxon>
        <taxon>Bacillales</taxon>
        <taxon>Alicyclobacillaceae</taxon>
        <taxon>Alicyclobacillus</taxon>
    </lineage>
</organism>
<keyword evidence="4" id="KW-0378">Hydrolase</keyword>
<accession>A0ABT9XKD9</accession>
<protein>
    <submittedName>
        <fullName evidence="4">Acylpyruvate hydrolase</fullName>
        <ecNumber evidence="4">3.7.1.5</ecNumber>
    </submittedName>
</protein>
<reference evidence="4 5" key="1">
    <citation type="submission" date="2023-07" db="EMBL/GenBank/DDBJ databases">
        <title>Genomic Encyclopedia of Type Strains, Phase IV (KMG-IV): sequencing the most valuable type-strain genomes for metagenomic binning, comparative biology and taxonomic classification.</title>
        <authorList>
            <person name="Goeker M."/>
        </authorList>
    </citation>
    <scope>NUCLEOTIDE SEQUENCE [LARGE SCALE GENOMIC DNA]</scope>
    <source>
        <strain evidence="4 5">DSM 4006</strain>
    </source>
</reference>
<evidence type="ECO:0000313" key="4">
    <source>
        <dbReference type="EMBL" id="MDQ0190263.1"/>
    </source>
</evidence>
<keyword evidence="5" id="KW-1185">Reference proteome</keyword>
<dbReference type="Gene3D" id="3.90.850.10">
    <property type="entry name" value="Fumarylacetoacetase-like, C-terminal domain"/>
    <property type="match status" value="1"/>
</dbReference>
<dbReference type="RefSeq" id="WP_307016316.1">
    <property type="nucleotide sequence ID" value="NZ_JAUANV010000017.1"/>
</dbReference>
<evidence type="ECO:0000256" key="1">
    <source>
        <dbReference type="ARBA" id="ARBA00010211"/>
    </source>
</evidence>
<evidence type="ECO:0000256" key="2">
    <source>
        <dbReference type="ARBA" id="ARBA00022723"/>
    </source>
</evidence>
<name>A0ABT9XKD9_9BACL</name>